<evidence type="ECO:0000313" key="1">
    <source>
        <dbReference type="EMBL" id="CAB4137666.1"/>
    </source>
</evidence>
<sequence>MGKMKNLDAQGVKDLESYLIGRANQREEIVEMITQSLNNPVLELDKLTPRMALAVVVGAIQWNGEVEAQSVKED</sequence>
<dbReference type="EMBL" id="LR796338">
    <property type="protein sequence ID" value="CAB4137666.1"/>
    <property type="molecule type" value="Genomic_DNA"/>
</dbReference>
<dbReference type="EMBL" id="LR796481">
    <property type="protein sequence ID" value="CAB4147945.1"/>
    <property type="molecule type" value="Genomic_DNA"/>
</dbReference>
<reference evidence="1" key="1">
    <citation type="submission" date="2020-04" db="EMBL/GenBank/DDBJ databases">
        <authorList>
            <person name="Chiriac C."/>
            <person name="Salcher M."/>
            <person name="Ghai R."/>
            <person name="Kavagutti S V."/>
        </authorList>
    </citation>
    <scope>NUCLEOTIDE SEQUENCE</scope>
</reference>
<evidence type="ECO:0000313" key="2">
    <source>
        <dbReference type="EMBL" id="CAB4147945.1"/>
    </source>
</evidence>
<organism evidence="1">
    <name type="scientific">uncultured Caudovirales phage</name>
    <dbReference type="NCBI Taxonomy" id="2100421"/>
    <lineage>
        <taxon>Viruses</taxon>
        <taxon>Duplodnaviria</taxon>
        <taxon>Heunggongvirae</taxon>
        <taxon>Uroviricota</taxon>
        <taxon>Caudoviricetes</taxon>
        <taxon>Peduoviridae</taxon>
        <taxon>Maltschvirus</taxon>
        <taxon>Maltschvirus maltsch</taxon>
    </lineage>
</organism>
<proteinExistence type="predicted"/>
<protein>
    <submittedName>
        <fullName evidence="1">Uncharacterized protein</fullName>
    </submittedName>
</protein>
<accession>A0A6J5LXL2</accession>
<name>A0A6J5LXL2_9CAUD</name>
<gene>
    <name evidence="1" type="ORF">UFOVP325_60</name>
    <name evidence="2" type="ORF">UFOVP430_55</name>
</gene>